<accession>A0ACA9N4D8</accession>
<reference evidence="1" key="1">
    <citation type="submission" date="2021-06" db="EMBL/GenBank/DDBJ databases">
        <authorList>
            <person name="Kallberg Y."/>
            <person name="Tangrot J."/>
            <person name="Rosling A."/>
        </authorList>
    </citation>
    <scope>NUCLEOTIDE SEQUENCE</scope>
    <source>
        <strain evidence="1">MA461A</strain>
    </source>
</reference>
<feature type="non-terminal residue" evidence="1">
    <location>
        <position position="1"/>
    </location>
</feature>
<organism evidence="1 2">
    <name type="scientific">Racocetra persica</name>
    <dbReference type="NCBI Taxonomy" id="160502"/>
    <lineage>
        <taxon>Eukaryota</taxon>
        <taxon>Fungi</taxon>
        <taxon>Fungi incertae sedis</taxon>
        <taxon>Mucoromycota</taxon>
        <taxon>Glomeromycotina</taxon>
        <taxon>Glomeromycetes</taxon>
        <taxon>Diversisporales</taxon>
        <taxon>Gigasporaceae</taxon>
        <taxon>Racocetra</taxon>
    </lineage>
</organism>
<sequence>EFKESLVQGICGGLHPKFAKETPDVYVELASQCMNAVASKRPSANGFMHANTRALYKYFQRS</sequence>
<protein>
    <submittedName>
        <fullName evidence="1">30284_t:CDS:1</fullName>
    </submittedName>
</protein>
<dbReference type="EMBL" id="CAJVQC010011774">
    <property type="protein sequence ID" value="CAG8631022.1"/>
    <property type="molecule type" value="Genomic_DNA"/>
</dbReference>
<dbReference type="Proteomes" id="UP000789920">
    <property type="component" value="Unassembled WGS sequence"/>
</dbReference>
<evidence type="ECO:0000313" key="1">
    <source>
        <dbReference type="EMBL" id="CAG8631022.1"/>
    </source>
</evidence>
<gene>
    <name evidence="1" type="ORF">RPERSI_LOCUS7106</name>
</gene>
<keyword evidence="2" id="KW-1185">Reference proteome</keyword>
<evidence type="ECO:0000313" key="2">
    <source>
        <dbReference type="Proteomes" id="UP000789920"/>
    </source>
</evidence>
<comment type="caution">
    <text evidence="1">The sequence shown here is derived from an EMBL/GenBank/DDBJ whole genome shotgun (WGS) entry which is preliminary data.</text>
</comment>
<proteinExistence type="predicted"/>
<name>A0ACA9N4D8_9GLOM</name>